<keyword evidence="11" id="KW-1185">Reference proteome</keyword>
<organism evidence="10 11">
    <name type="scientific">Trichogramma kaykai</name>
    <dbReference type="NCBI Taxonomy" id="54128"/>
    <lineage>
        <taxon>Eukaryota</taxon>
        <taxon>Metazoa</taxon>
        <taxon>Ecdysozoa</taxon>
        <taxon>Arthropoda</taxon>
        <taxon>Hexapoda</taxon>
        <taxon>Insecta</taxon>
        <taxon>Pterygota</taxon>
        <taxon>Neoptera</taxon>
        <taxon>Endopterygota</taxon>
        <taxon>Hymenoptera</taxon>
        <taxon>Apocrita</taxon>
        <taxon>Proctotrupomorpha</taxon>
        <taxon>Chalcidoidea</taxon>
        <taxon>Trichogrammatidae</taxon>
        <taxon>Trichogramma</taxon>
    </lineage>
</organism>
<dbReference type="EMBL" id="JBJJXI010000053">
    <property type="protein sequence ID" value="KAL3400121.1"/>
    <property type="molecule type" value="Genomic_DNA"/>
</dbReference>
<dbReference type="InterPro" id="IPR048591">
    <property type="entry name" value="WDHD1/CFT4_hel"/>
</dbReference>
<feature type="region of interest" description="Disordered" evidence="6">
    <location>
        <begin position="315"/>
        <end position="354"/>
    </location>
</feature>
<evidence type="ECO:0000259" key="9">
    <source>
        <dbReference type="Pfam" id="PF24817"/>
    </source>
</evidence>
<evidence type="ECO:0000256" key="5">
    <source>
        <dbReference type="PROSITE-ProRule" id="PRU00221"/>
    </source>
</evidence>
<feature type="compositionally biased region" description="Basic and acidic residues" evidence="6">
    <location>
        <begin position="317"/>
        <end position="326"/>
    </location>
</feature>
<evidence type="ECO:0000256" key="6">
    <source>
        <dbReference type="SAM" id="MobiDB-lite"/>
    </source>
</evidence>
<proteinExistence type="predicted"/>
<gene>
    <name evidence="10" type="ORF">TKK_006535</name>
</gene>
<evidence type="ECO:0000256" key="3">
    <source>
        <dbReference type="ARBA" id="ARBA00022737"/>
    </source>
</evidence>
<dbReference type="PROSITE" id="PS50294">
    <property type="entry name" value="WD_REPEATS_REGION"/>
    <property type="match status" value="1"/>
</dbReference>
<keyword evidence="2 5" id="KW-0853">WD repeat</keyword>
<feature type="repeat" description="WD" evidence="5">
    <location>
        <begin position="132"/>
        <end position="173"/>
    </location>
</feature>
<evidence type="ECO:0000313" key="10">
    <source>
        <dbReference type="EMBL" id="KAL3400121.1"/>
    </source>
</evidence>
<dbReference type="Pfam" id="PF20946">
    <property type="entry name" value="Ctf4_C"/>
    <property type="match status" value="1"/>
</dbReference>
<reference evidence="10 11" key="1">
    <citation type="journal article" date="2024" name="bioRxiv">
        <title>A reference genome for Trichogramma kaykai: A tiny desert-dwelling parasitoid wasp with competing sex-ratio distorters.</title>
        <authorList>
            <person name="Culotta J."/>
            <person name="Lindsey A.R."/>
        </authorList>
    </citation>
    <scope>NUCLEOTIDE SEQUENCE [LARGE SCALE GENOMIC DNA]</scope>
    <source>
        <strain evidence="10 11">KSX58</strain>
    </source>
</reference>
<dbReference type="SMART" id="SM00320">
    <property type="entry name" value="WD40"/>
    <property type="match status" value="4"/>
</dbReference>
<feature type="domain" description="WDHD1 first WD40" evidence="9">
    <location>
        <begin position="9"/>
        <end position="300"/>
    </location>
</feature>
<sequence>MPLVKKPTRYAHPEGHTDVCYFDGEKGGLITCGTDGDVRAWVNLLDDDPSATCISEQATAVISKNEKLYVGNDNNTVQILNHPDLDKVGVVTRFSATVTALATNKKSNLIASGASDMRIHISNIVTMENIELNGHEAPVLGLSLDPKDEFVASSSGDTSIRVWSIKEKKVVQTWNNVVPKCNSFYNAKTYSVPSFCPKSGAYLAYPQGKEVIVTERSSWQEVFRLKSNEIKNDLNICKFSECGKYLAASSVYGELIVWDISNKDAVGFVEYHQNAKITALVWNPSESNEIAFCDSLGQLGCVEVIISNKTNSTNYHSETKQNKITEDDNGDSNDDNLDDIYNNHDKYSDDDDDDMSSINKIKASVLDHDQKSASDVASVKKDDEKAFVPEFNLQEPFQPGSSPSHLLNRYMAYNDVGIVMCFSQENQETSEIQVDFHDVNVHHNMHKMNYFNHTMAALSTAALVLAAPASEIDTQLTPSKVVVVPLQAWGPGNKEWMIDLPEGEDALAVAAGSNFVAVATTSRMLRLFMPCGTQREIIALPGEIVAMNGLGQNLAVVYHSRISANDQNMGLLWINVLGPNLKSKTLPIPLSAEATLMWVGFSDLYSPVVMDSKGIINIYDKKAMLWRVACDTSRMNKGKFDHYFIIGINESDRTARCILCKGSHYPPTSPRPIVSEISLTVPLCDPDTERSQKEAKVWQFGSNPMDEEDDLLMLIALAIKYNADFRAVELCQYIASERVLRLAIKFADRSQKLSLANKLKDIADSKEPDEVMKGVDSQEDMFNDEINTVEDQEDLLLTPVVKTPEIQIKPLTPSQPFRRSNPFLSKKCTTPVSKGLSGLDKVEVSTKSNSPVLAVPNNRKVNKSNGKPEAKESFIKWYPKHKDAIETEVKGDSKERIKYAYQKYQTEVNNQIDGNSSMTEEDTSKKRKLDDENSNSDNQPKRTASEKLSMFARNS</sequence>
<dbReference type="Pfam" id="PF12341">
    <property type="entry name" value="Mcl1_mid"/>
    <property type="match status" value="1"/>
</dbReference>
<keyword evidence="4" id="KW-0539">Nucleus</keyword>
<evidence type="ECO:0000259" key="7">
    <source>
        <dbReference type="Pfam" id="PF12341"/>
    </source>
</evidence>
<dbReference type="Proteomes" id="UP001627154">
    <property type="component" value="Unassembled WGS sequence"/>
</dbReference>
<dbReference type="AlphaFoldDB" id="A0ABD2X5V7"/>
<comment type="caution">
    <text evidence="10">The sequence shown here is derived from an EMBL/GenBank/DDBJ whole genome shotgun (WGS) entry which is preliminary data.</text>
</comment>
<evidence type="ECO:0000313" key="11">
    <source>
        <dbReference type="Proteomes" id="UP001627154"/>
    </source>
</evidence>
<dbReference type="PANTHER" id="PTHR19932">
    <property type="entry name" value="WD REPEAT AND HMG-BOX DNA BINDING PROTEIN"/>
    <property type="match status" value="1"/>
</dbReference>
<name>A0ABD2X5V7_9HYME</name>
<evidence type="ECO:0000256" key="4">
    <source>
        <dbReference type="ARBA" id="ARBA00023242"/>
    </source>
</evidence>
<dbReference type="InterPro" id="IPR057646">
    <property type="entry name" value="WD40_WDHD1_1st"/>
</dbReference>
<feature type="domain" description="WDHD1/CFT4 second beta-propeller" evidence="7">
    <location>
        <begin position="395"/>
        <end position="683"/>
    </location>
</feature>
<dbReference type="PANTHER" id="PTHR19932:SF10">
    <property type="entry name" value="WD REPEAT AND HMG-BOX DNA-BINDING PROTEIN 1"/>
    <property type="match status" value="1"/>
</dbReference>
<dbReference type="InterPro" id="IPR036322">
    <property type="entry name" value="WD40_repeat_dom_sf"/>
</dbReference>
<feature type="domain" description="WDHD1/CFT4 helical bundle" evidence="8">
    <location>
        <begin position="708"/>
        <end position="766"/>
    </location>
</feature>
<comment type="subcellular location">
    <subcellularLocation>
        <location evidence="1">Nucleus</location>
    </subcellularLocation>
</comment>
<evidence type="ECO:0000256" key="2">
    <source>
        <dbReference type="ARBA" id="ARBA00022574"/>
    </source>
</evidence>
<feature type="compositionally biased region" description="Basic and acidic residues" evidence="6">
    <location>
        <begin position="922"/>
        <end position="931"/>
    </location>
</feature>
<dbReference type="InterPro" id="IPR022100">
    <property type="entry name" value="WDHD1/CFT4_beta-prop_2nd"/>
</dbReference>
<evidence type="ECO:0008006" key="12">
    <source>
        <dbReference type="Google" id="ProtNLM"/>
    </source>
</evidence>
<evidence type="ECO:0000259" key="8">
    <source>
        <dbReference type="Pfam" id="PF20946"/>
    </source>
</evidence>
<dbReference type="GO" id="GO:0005634">
    <property type="term" value="C:nucleus"/>
    <property type="evidence" value="ECO:0007669"/>
    <property type="project" value="UniProtKB-SubCell"/>
</dbReference>
<dbReference type="InterPro" id="IPR001680">
    <property type="entry name" value="WD40_rpt"/>
</dbReference>
<dbReference type="SUPFAM" id="SSF50978">
    <property type="entry name" value="WD40 repeat-like"/>
    <property type="match status" value="1"/>
</dbReference>
<feature type="region of interest" description="Disordered" evidence="6">
    <location>
        <begin position="910"/>
        <end position="955"/>
    </location>
</feature>
<dbReference type="Gene3D" id="2.130.10.10">
    <property type="entry name" value="YVTN repeat-like/Quinoprotein amine dehydrogenase"/>
    <property type="match status" value="2"/>
</dbReference>
<dbReference type="InterPro" id="IPR015943">
    <property type="entry name" value="WD40/YVTN_repeat-like_dom_sf"/>
</dbReference>
<dbReference type="Pfam" id="PF24817">
    <property type="entry name" value="WD40_WDHD1_1st"/>
    <property type="match status" value="1"/>
</dbReference>
<keyword evidence="3" id="KW-0677">Repeat</keyword>
<dbReference type="PROSITE" id="PS50082">
    <property type="entry name" value="WD_REPEATS_2"/>
    <property type="match status" value="1"/>
</dbReference>
<evidence type="ECO:0000256" key="1">
    <source>
        <dbReference type="ARBA" id="ARBA00004123"/>
    </source>
</evidence>
<protein>
    <recommendedName>
        <fullName evidence="12">WD repeat-containing protein 55 homolog</fullName>
    </recommendedName>
</protein>
<accession>A0ABD2X5V7</accession>
<feature type="compositionally biased region" description="Acidic residues" evidence="6">
    <location>
        <begin position="327"/>
        <end position="338"/>
    </location>
</feature>